<dbReference type="SUPFAM" id="SSF55785">
    <property type="entry name" value="PYP-like sensor domain (PAS domain)"/>
    <property type="match status" value="1"/>
</dbReference>
<evidence type="ECO:0000313" key="9">
    <source>
        <dbReference type="EMBL" id="MFC0387146.1"/>
    </source>
</evidence>
<evidence type="ECO:0000256" key="6">
    <source>
        <dbReference type="ARBA" id="ARBA00022777"/>
    </source>
</evidence>
<dbReference type="EC" id="2.7.13.3" evidence="2"/>
<dbReference type="PANTHER" id="PTHR41523">
    <property type="entry name" value="TWO-COMPONENT SYSTEM SENSOR PROTEIN"/>
    <property type="match status" value="1"/>
</dbReference>
<evidence type="ECO:0000256" key="1">
    <source>
        <dbReference type="ARBA" id="ARBA00000085"/>
    </source>
</evidence>
<evidence type="ECO:0000256" key="3">
    <source>
        <dbReference type="ARBA" id="ARBA00022553"/>
    </source>
</evidence>
<evidence type="ECO:0000256" key="2">
    <source>
        <dbReference type="ARBA" id="ARBA00012438"/>
    </source>
</evidence>
<keyword evidence="10" id="KW-1185">Reference proteome</keyword>
<keyword evidence="4 9" id="KW-0808">Transferase</keyword>
<dbReference type="Gene3D" id="3.30.565.10">
    <property type="entry name" value="Histidine kinase-like ATPase, C-terminal domain"/>
    <property type="match status" value="1"/>
</dbReference>
<dbReference type="PANTHER" id="PTHR41523:SF8">
    <property type="entry name" value="ETHYLENE RESPONSE SENSOR PROTEIN"/>
    <property type="match status" value="1"/>
</dbReference>
<feature type="domain" description="Signal transduction histidine kinase HWE region" evidence="8">
    <location>
        <begin position="131"/>
        <end position="219"/>
    </location>
</feature>
<keyword evidence="6 9" id="KW-0418">Kinase</keyword>
<name>A0ABV6IUM3_9PROT</name>
<reference evidence="9 10" key="1">
    <citation type="submission" date="2024-09" db="EMBL/GenBank/DDBJ databases">
        <authorList>
            <person name="Sun Q."/>
            <person name="Mori K."/>
        </authorList>
    </citation>
    <scope>NUCLEOTIDE SEQUENCE [LARGE SCALE GENOMIC DNA]</scope>
    <source>
        <strain evidence="9 10">CCM 7468</strain>
    </source>
</reference>
<evidence type="ECO:0000256" key="5">
    <source>
        <dbReference type="ARBA" id="ARBA00022741"/>
    </source>
</evidence>
<sequence>MWDAERLRIAADAAGIALWSWNVDTDEIALDERARALWQVQQKGLVTFEELSSRIHPADLERVREAFQATRATAGAYEIDFGILQGNAVRWISARGQGGDVGIVGRVMFGVFLDVTARKQAEEVRDLAAGEMSHRIKNLFSIASALTTIAARSAATTTEMAQDLTQRLNSLGRAHDLVRPAPGQIEDRVALLGDMLATLLAPYDGDAASGSRIRVSVPDVRIGGTAATTLALAVHELATNSVKYGALSQAGGTLDVRCTEHHDEVVMVWTEQGGPLVTAPTGNMGYGSKLVARSMSGQLGGTIAFDWLTSALTHSEGSGRRASLARMASADLVQTKGLAALLCCRM</sequence>
<dbReference type="InterPro" id="IPR011102">
    <property type="entry name" value="Sig_transdc_His_kinase_HWE"/>
</dbReference>
<keyword evidence="3" id="KW-0597">Phosphoprotein</keyword>
<dbReference type="RefSeq" id="WP_377052309.1">
    <property type="nucleotide sequence ID" value="NZ_JBHLVZ010000049.1"/>
</dbReference>
<keyword evidence="7" id="KW-0067">ATP-binding</keyword>
<dbReference type="SMART" id="SM00911">
    <property type="entry name" value="HWE_HK"/>
    <property type="match status" value="1"/>
</dbReference>
<dbReference type="Pfam" id="PF07536">
    <property type="entry name" value="HWE_HK"/>
    <property type="match status" value="1"/>
</dbReference>
<comment type="caution">
    <text evidence="9">The sequence shown here is derived from an EMBL/GenBank/DDBJ whole genome shotgun (WGS) entry which is preliminary data.</text>
</comment>
<dbReference type="InterPro" id="IPR035965">
    <property type="entry name" value="PAS-like_dom_sf"/>
</dbReference>
<dbReference type="Gene3D" id="3.30.450.20">
    <property type="entry name" value="PAS domain"/>
    <property type="match status" value="2"/>
</dbReference>
<dbReference type="SUPFAM" id="SSF55874">
    <property type="entry name" value="ATPase domain of HSP90 chaperone/DNA topoisomerase II/histidine kinase"/>
    <property type="match status" value="1"/>
</dbReference>
<dbReference type="InterPro" id="IPR036890">
    <property type="entry name" value="HATPase_C_sf"/>
</dbReference>
<protein>
    <recommendedName>
        <fullName evidence="2">histidine kinase</fullName>
        <ecNumber evidence="2">2.7.13.3</ecNumber>
    </recommendedName>
</protein>
<dbReference type="EMBL" id="JBHLVZ010000049">
    <property type="protein sequence ID" value="MFC0387146.1"/>
    <property type="molecule type" value="Genomic_DNA"/>
</dbReference>
<gene>
    <name evidence="9" type="ORF">ACFFIC_16540</name>
</gene>
<keyword evidence="5" id="KW-0547">Nucleotide-binding</keyword>
<comment type="catalytic activity">
    <reaction evidence="1">
        <text>ATP + protein L-histidine = ADP + protein N-phospho-L-histidine.</text>
        <dbReference type="EC" id="2.7.13.3"/>
    </reaction>
</comment>
<evidence type="ECO:0000256" key="4">
    <source>
        <dbReference type="ARBA" id="ARBA00022679"/>
    </source>
</evidence>
<organism evidence="9 10">
    <name type="scientific">Muricoccus vinaceus</name>
    <dbReference type="NCBI Taxonomy" id="424704"/>
    <lineage>
        <taxon>Bacteria</taxon>
        <taxon>Pseudomonadati</taxon>
        <taxon>Pseudomonadota</taxon>
        <taxon>Alphaproteobacteria</taxon>
        <taxon>Acetobacterales</taxon>
        <taxon>Roseomonadaceae</taxon>
        <taxon>Muricoccus</taxon>
    </lineage>
</organism>
<accession>A0ABV6IUM3</accession>
<evidence type="ECO:0000259" key="8">
    <source>
        <dbReference type="SMART" id="SM00911"/>
    </source>
</evidence>
<dbReference type="GO" id="GO:0004673">
    <property type="term" value="F:protein histidine kinase activity"/>
    <property type="evidence" value="ECO:0007669"/>
    <property type="project" value="UniProtKB-EC"/>
</dbReference>
<evidence type="ECO:0000313" key="10">
    <source>
        <dbReference type="Proteomes" id="UP001589789"/>
    </source>
</evidence>
<proteinExistence type="predicted"/>
<evidence type="ECO:0000256" key="7">
    <source>
        <dbReference type="ARBA" id="ARBA00022840"/>
    </source>
</evidence>
<dbReference type="Proteomes" id="UP001589789">
    <property type="component" value="Unassembled WGS sequence"/>
</dbReference>